<dbReference type="PANTHER" id="PTHR24637">
    <property type="entry name" value="COLLAGEN"/>
    <property type="match status" value="1"/>
</dbReference>
<evidence type="ECO:0000256" key="2">
    <source>
        <dbReference type="SAM" id="MobiDB-lite"/>
    </source>
</evidence>
<feature type="transmembrane region" description="Helical" evidence="3">
    <location>
        <begin position="26"/>
        <end position="52"/>
    </location>
</feature>
<dbReference type="SMART" id="SM01088">
    <property type="entry name" value="Col_cuticle_N"/>
    <property type="match status" value="1"/>
</dbReference>
<keyword evidence="3" id="KW-1133">Transmembrane helix</keyword>
<dbReference type="InterPro" id="IPR002486">
    <property type="entry name" value="Col_cuticle_N"/>
</dbReference>
<dbReference type="PANTHER" id="PTHR24637:SF301">
    <property type="entry name" value="NEMATODE CUTICLE COLLAGEN N-TERMINAL DOMAIN-CONTAINING PROTEIN"/>
    <property type="match status" value="1"/>
</dbReference>
<keyword evidence="1" id="KW-0677">Repeat</keyword>
<dbReference type="GO" id="GO:0042302">
    <property type="term" value="F:structural constituent of cuticle"/>
    <property type="evidence" value="ECO:0007669"/>
    <property type="project" value="InterPro"/>
</dbReference>
<protein>
    <submittedName>
        <fullName evidence="6">Col_cuticle_N domain-containing protein</fullName>
    </submittedName>
</protein>
<name>A0A0M3I113_ASCLU</name>
<feature type="domain" description="Nematode cuticle collagen N-terminal" evidence="4">
    <location>
        <begin position="25"/>
        <end position="77"/>
    </location>
</feature>
<proteinExistence type="predicted"/>
<evidence type="ECO:0000313" key="5">
    <source>
        <dbReference type="Proteomes" id="UP000036681"/>
    </source>
</evidence>
<keyword evidence="3" id="KW-0472">Membrane</keyword>
<keyword evidence="3" id="KW-0812">Transmembrane</keyword>
<sequence>MKRTRSGCEFESELAKYREAETFRRLAFLGIFISTIAALTSIIAVPALYGYMQRVQSTLQLEADYCKSTTGAMWQQFARAQAHKGVFDRVKPQTGIEAFLIGTTQSDIAQDRRKKHVGFDTFVETTRHVRQVNDNSCSCKIGPVGPPGPPGIDGRNGNDGKPGLNGKDGRDAALTELPKAEDFCFECPEADDKDKA</sequence>
<dbReference type="WBParaSite" id="ALUE_0000990201-mRNA-1">
    <property type="protein sequence ID" value="ALUE_0000990201-mRNA-1"/>
    <property type="gene ID" value="ALUE_0000990201"/>
</dbReference>
<evidence type="ECO:0000313" key="6">
    <source>
        <dbReference type="WBParaSite" id="ALUE_0000990201-mRNA-1"/>
    </source>
</evidence>
<evidence type="ECO:0000259" key="4">
    <source>
        <dbReference type="SMART" id="SM01088"/>
    </source>
</evidence>
<evidence type="ECO:0000256" key="1">
    <source>
        <dbReference type="ARBA" id="ARBA00022737"/>
    </source>
</evidence>
<feature type="region of interest" description="Disordered" evidence="2">
    <location>
        <begin position="142"/>
        <end position="172"/>
    </location>
</feature>
<keyword evidence="5" id="KW-1185">Reference proteome</keyword>
<evidence type="ECO:0000256" key="3">
    <source>
        <dbReference type="SAM" id="Phobius"/>
    </source>
</evidence>
<dbReference type="Proteomes" id="UP000036681">
    <property type="component" value="Unplaced"/>
</dbReference>
<dbReference type="Pfam" id="PF01484">
    <property type="entry name" value="Col_cuticle_N"/>
    <property type="match status" value="1"/>
</dbReference>
<accession>A0A0M3I113</accession>
<dbReference type="AlphaFoldDB" id="A0A0M3I113"/>
<organism evidence="5 6">
    <name type="scientific">Ascaris lumbricoides</name>
    <name type="common">Giant roundworm</name>
    <dbReference type="NCBI Taxonomy" id="6252"/>
    <lineage>
        <taxon>Eukaryota</taxon>
        <taxon>Metazoa</taxon>
        <taxon>Ecdysozoa</taxon>
        <taxon>Nematoda</taxon>
        <taxon>Chromadorea</taxon>
        <taxon>Rhabditida</taxon>
        <taxon>Spirurina</taxon>
        <taxon>Ascaridomorpha</taxon>
        <taxon>Ascaridoidea</taxon>
        <taxon>Ascarididae</taxon>
        <taxon>Ascaris</taxon>
    </lineage>
</organism>
<reference evidence="6" key="1">
    <citation type="submission" date="2017-02" db="UniProtKB">
        <authorList>
            <consortium name="WormBaseParasite"/>
        </authorList>
    </citation>
    <scope>IDENTIFICATION</scope>
</reference>